<name>A0A8H6S8L3_MYCCL</name>
<dbReference type="OrthoDB" id="3543113at2759"/>
<evidence type="ECO:0000313" key="2">
    <source>
        <dbReference type="Proteomes" id="UP000613580"/>
    </source>
</evidence>
<accession>A0A8H6S8L3</accession>
<dbReference type="EMBL" id="JACAZE010000021">
    <property type="protein sequence ID" value="KAF7293290.1"/>
    <property type="molecule type" value="Genomic_DNA"/>
</dbReference>
<dbReference type="Proteomes" id="UP000613580">
    <property type="component" value="Unassembled WGS sequence"/>
</dbReference>
<organism evidence="1 2">
    <name type="scientific">Mycena chlorophos</name>
    <name type="common">Agaric fungus</name>
    <name type="synonym">Agaricus chlorophos</name>
    <dbReference type="NCBI Taxonomy" id="658473"/>
    <lineage>
        <taxon>Eukaryota</taxon>
        <taxon>Fungi</taxon>
        <taxon>Dikarya</taxon>
        <taxon>Basidiomycota</taxon>
        <taxon>Agaricomycotina</taxon>
        <taxon>Agaricomycetes</taxon>
        <taxon>Agaricomycetidae</taxon>
        <taxon>Agaricales</taxon>
        <taxon>Marasmiineae</taxon>
        <taxon>Mycenaceae</taxon>
        <taxon>Mycena</taxon>
    </lineage>
</organism>
<dbReference type="Gene3D" id="3.80.10.10">
    <property type="entry name" value="Ribonuclease Inhibitor"/>
    <property type="match status" value="1"/>
</dbReference>
<reference evidence="1" key="1">
    <citation type="submission" date="2020-05" db="EMBL/GenBank/DDBJ databases">
        <title>Mycena genomes resolve the evolution of fungal bioluminescence.</title>
        <authorList>
            <person name="Tsai I.J."/>
        </authorList>
    </citation>
    <scope>NUCLEOTIDE SEQUENCE</scope>
    <source>
        <strain evidence="1">110903Hualien_Pintung</strain>
    </source>
</reference>
<dbReference type="AlphaFoldDB" id="A0A8H6S8L3"/>
<evidence type="ECO:0000313" key="1">
    <source>
        <dbReference type="EMBL" id="KAF7293290.1"/>
    </source>
</evidence>
<protein>
    <recommendedName>
        <fullName evidence="3">F-box domain-containing protein</fullName>
    </recommendedName>
</protein>
<keyword evidence="2" id="KW-1185">Reference proteome</keyword>
<gene>
    <name evidence="1" type="ORF">HMN09_01208000</name>
</gene>
<dbReference type="InterPro" id="IPR032675">
    <property type="entry name" value="LRR_dom_sf"/>
</dbReference>
<proteinExistence type="predicted"/>
<comment type="caution">
    <text evidence="1">The sequence shown here is derived from an EMBL/GenBank/DDBJ whole genome shotgun (WGS) entry which is preliminary data.</text>
</comment>
<sequence length="556" mass="62577">MSHRRIVATKSGRRLATSIKKICLLTDAVMHPCLGIPEIALHIVQDAAEGYWSPETCRRLARLARTCRAFSEPALDALWRRPGSEALLRLVHTFPSGLLRITTPSEYGKPYQVVVVRSLRETDWERPQFYARRVRELNIDGYFSLQRFKELVLFLTAYTPTEILFPRLRSLTWRACDSNALRFFLASSLNSLVFDGPAAQTLSLLPIVQSRNLDLQTIELNLSSSMVGDQRDIGAISRYVRSFNRLVSVAVPYLDAPAMRHIRSLPTLEHLEFEGIDPGPQDASESPTFLSLKSLNNYNSDVTALKRLLPLFSNSPLEGLFIDPWKGATTTSKLTELFASLEVLSSATPSLDRFSLHTNRFMDAGSSWTLKRAAVLHLRQFTSLTSIMLSSASTFDFGDDTIADLLDACPRMMRLHLTQPEESDTEFTASVLVGIAIRAPLLWSLSITIDASDPPAPSAYTRGADGKRIIQTKLIELLVGYSTLEEDSVFPLARLLSSIFPALEDISGEYLPLEVREEENQTDPDAIEQDVWYQRWKRVSDLHPDLVEIRREEQGF</sequence>
<dbReference type="SUPFAM" id="SSF52047">
    <property type="entry name" value="RNI-like"/>
    <property type="match status" value="1"/>
</dbReference>
<evidence type="ECO:0008006" key="3">
    <source>
        <dbReference type="Google" id="ProtNLM"/>
    </source>
</evidence>